<keyword evidence="1" id="KW-0472">Membrane</keyword>
<evidence type="ECO:0000256" key="1">
    <source>
        <dbReference type="SAM" id="Phobius"/>
    </source>
</evidence>
<organism evidence="2 3">
    <name type="scientific">Hemibagrus guttatus</name>
    <dbReference type="NCBI Taxonomy" id="175788"/>
    <lineage>
        <taxon>Eukaryota</taxon>
        <taxon>Metazoa</taxon>
        <taxon>Chordata</taxon>
        <taxon>Craniata</taxon>
        <taxon>Vertebrata</taxon>
        <taxon>Euteleostomi</taxon>
        <taxon>Actinopterygii</taxon>
        <taxon>Neopterygii</taxon>
        <taxon>Teleostei</taxon>
        <taxon>Ostariophysi</taxon>
        <taxon>Siluriformes</taxon>
        <taxon>Bagridae</taxon>
        <taxon>Hemibagrus</taxon>
    </lineage>
</organism>
<accession>A0AAE0UNX8</accession>
<sequence>MYSFLILSNLVTPKENLNIFSSATSSSDSCLFLSDTVSKPYSMAALTTVLYTFPLILTSVQLVICLLLGLRHLPLQRRRRGKRGGIAAKLKLSLMLKSRHGLDRTQLGLGSSRFVMRRSLEVAYQWILPVTIEDKFLISSRCRIPRLRRGELLSQTSLVCRHFHSDECKVCIVRSIYSVYLFTVCSYLVCSCVVLREVFVR</sequence>
<dbReference type="EMBL" id="JAUCMX010000022">
    <property type="protein sequence ID" value="KAK3513315.1"/>
    <property type="molecule type" value="Genomic_DNA"/>
</dbReference>
<proteinExistence type="predicted"/>
<dbReference type="AlphaFoldDB" id="A0AAE0UNX8"/>
<dbReference type="Proteomes" id="UP001274896">
    <property type="component" value="Unassembled WGS sequence"/>
</dbReference>
<feature type="transmembrane region" description="Helical" evidence="1">
    <location>
        <begin position="49"/>
        <end position="70"/>
    </location>
</feature>
<protein>
    <submittedName>
        <fullName evidence="2">Uncharacterized protein</fullName>
    </submittedName>
</protein>
<name>A0AAE0UNX8_9TELE</name>
<keyword evidence="3" id="KW-1185">Reference proteome</keyword>
<gene>
    <name evidence="2" type="ORF">QTP70_011846</name>
</gene>
<keyword evidence="1" id="KW-1133">Transmembrane helix</keyword>
<comment type="caution">
    <text evidence="2">The sequence shown here is derived from an EMBL/GenBank/DDBJ whole genome shotgun (WGS) entry which is preliminary data.</text>
</comment>
<keyword evidence="1" id="KW-0812">Transmembrane</keyword>
<reference evidence="2" key="1">
    <citation type="submission" date="2023-06" db="EMBL/GenBank/DDBJ databases">
        <title>Male Hemibagrus guttatus genome.</title>
        <authorList>
            <person name="Bian C."/>
        </authorList>
    </citation>
    <scope>NUCLEOTIDE SEQUENCE</scope>
    <source>
        <strain evidence="2">Male_cb2023</strain>
        <tissue evidence="2">Muscle</tissue>
    </source>
</reference>
<evidence type="ECO:0000313" key="3">
    <source>
        <dbReference type="Proteomes" id="UP001274896"/>
    </source>
</evidence>
<feature type="transmembrane region" description="Helical" evidence="1">
    <location>
        <begin position="179"/>
        <end position="199"/>
    </location>
</feature>
<evidence type="ECO:0000313" key="2">
    <source>
        <dbReference type="EMBL" id="KAK3513315.1"/>
    </source>
</evidence>